<evidence type="ECO:0000259" key="8">
    <source>
        <dbReference type="PROSITE" id="PS50035"/>
    </source>
</evidence>
<dbReference type="InterPro" id="IPR015679">
    <property type="entry name" value="PLipase_D_fam"/>
</dbReference>
<keyword evidence="3" id="KW-0677">Repeat</keyword>
<comment type="caution">
    <text evidence="9">The sequence shown here is derived from an EMBL/GenBank/DDBJ whole genome shotgun (WGS) entry which is preliminary data.</text>
</comment>
<dbReference type="GO" id="GO:0046872">
    <property type="term" value="F:metal ion binding"/>
    <property type="evidence" value="ECO:0007669"/>
    <property type="project" value="UniProtKB-KW"/>
</dbReference>
<name>A0AAV2SGB6_MEGNR</name>
<evidence type="ECO:0000256" key="3">
    <source>
        <dbReference type="ARBA" id="ARBA00022737"/>
    </source>
</evidence>
<dbReference type="AlphaFoldDB" id="A0AAV2SGB6"/>
<keyword evidence="5" id="KW-0106">Calcium</keyword>
<feature type="non-terminal residue" evidence="9">
    <location>
        <position position="352"/>
    </location>
</feature>
<dbReference type="SMART" id="SM00155">
    <property type="entry name" value="PLDc"/>
    <property type="match status" value="1"/>
</dbReference>
<keyword evidence="2" id="KW-0479">Metal-binding</keyword>
<evidence type="ECO:0000313" key="10">
    <source>
        <dbReference type="Proteomes" id="UP001497623"/>
    </source>
</evidence>
<protein>
    <recommendedName>
        <fullName evidence="1">phospholipase D</fullName>
        <ecNumber evidence="1">3.1.4.4</ecNumber>
    </recommendedName>
</protein>
<dbReference type="SUPFAM" id="SSF56024">
    <property type="entry name" value="Phospholipase D/nuclease"/>
    <property type="match status" value="1"/>
</dbReference>
<keyword evidence="7" id="KW-0443">Lipid metabolism</keyword>
<keyword evidence="6" id="KW-0442">Lipid degradation</keyword>
<evidence type="ECO:0000256" key="5">
    <source>
        <dbReference type="ARBA" id="ARBA00022837"/>
    </source>
</evidence>
<keyword evidence="10" id="KW-1185">Reference proteome</keyword>
<evidence type="ECO:0000313" key="9">
    <source>
        <dbReference type="EMBL" id="CAL4185607.1"/>
    </source>
</evidence>
<feature type="domain" description="PLD phosphodiesterase" evidence="8">
    <location>
        <begin position="199"/>
        <end position="226"/>
    </location>
</feature>
<accession>A0AAV2SGB6</accession>
<dbReference type="PANTHER" id="PTHR18896:SF60">
    <property type="entry name" value="PHOSPHOLIPASE D"/>
    <property type="match status" value="1"/>
</dbReference>
<keyword evidence="4" id="KW-0378">Hydrolase</keyword>
<dbReference type="Pfam" id="PF00614">
    <property type="entry name" value="PLDc"/>
    <property type="match status" value="1"/>
</dbReference>
<evidence type="ECO:0000256" key="7">
    <source>
        <dbReference type="ARBA" id="ARBA00023098"/>
    </source>
</evidence>
<sequence>YILEVPAPLEEGKEWNAQLFRSITSDSATFDFERLEHVPKRKGKYVDDSIHRAYIHHIRRADRFMFFENQYFLGSAYNWEDESTTKAHHLIPQEITQRICEKISAREHIVAYIVIPMHPEGDPASGAVQEILHWQHRTMEMMYKKISATIQENELETKPTDYLTFFCLGKGECAEDIPEELTLPEPDTPGARLRDMARFMIYVHSKMLIVDDDYIIVGSANINQRSMAGTRDTEIAVGAYQPMHTREVSGEPRGNVHQFRMALWAEHLGGVEEIHANPGTLECVQAVNELATTNWENFVTEEPCKITGHLLRYPVTVNDDGSVTSMEDSPNFPDTEALVIGCTNFLPNKLTT</sequence>
<dbReference type="Gene3D" id="3.30.870.10">
    <property type="entry name" value="Endonuclease Chain A"/>
    <property type="match status" value="1"/>
</dbReference>
<dbReference type="InterPro" id="IPR024632">
    <property type="entry name" value="PLipase_D_C"/>
</dbReference>
<dbReference type="EMBL" id="CAXKWB010062679">
    <property type="protein sequence ID" value="CAL4185607.1"/>
    <property type="molecule type" value="Genomic_DNA"/>
</dbReference>
<dbReference type="InterPro" id="IPR001736">
    <property type="entry name" value="PLipase_D/transphosphatidylase"/>
</dbReference>
<dbReference type="GO" id="GO:0009395">
    <property type="term" value="P:phospholipid catabolic process"/>
    <property type="evidence" value="ECO:0007669"/>
    <property type="project" value="TreeGrafter"/>
</dbReference>
<dbReference type="Proteomes" id="UP001497623">
    <property type="component" value="Unassembled WGS sequence"/>
</dbReference>
<dbReference type="EC" id="3.1.4.4" evidence="1"/>
<reference evidence="9 10" key="1">
    <citation type="submission" date="2024-05" db="EMBL/GenBank/DDBJ databases">
        <authorList>
            <person name="Wallberg A."/>
        </authorList>
    </citation>
    <scope>NUCLEOTIDE SEQUENCE [LARGE SCALE GENOMIC DNA]</scope>
</reference>
<proteinExistence type="predicted"/>
<evidence type="ECO:0000256" key="6">
    <source>
        <dbReference type="ARBA" id="ARBA00022963"/>
    </source>
</evidence>
<dbReference type="PANTHER" id="PTHR18896">
    <property type="entry name" value="PHOSPHOLIPASE D"/>
    <property type="match status" value="1"/>
</dbReference>
<evidence type="ECO:0000256" key="2">
    <source>
        <dbReference type="ARBA" id="ARBA00022723"/>
    </source>
</evidence>
<evidence type="ECO:0000256" key="1">
    <source>
        <dbReference type="ARBA" id="ARBA00012027"/>
    </source>
</evidence>
<gene>
    <name evidence="9" type="ORF">MNOR_LOCUS35968</name>
</gene>
<feature type="non-terminal residue" evidence="9">
    <location>
        <position position="1"/>
    </location>
</feature>
<organism evidence="9 10">
    <name type="scientific">Meganyctiphanes norvegica</name>
    <name type="common">Northern krill</name>
    <name type="synonym">Thysanopoda norvegica</name>
    <dbReference type="NCBI Taxonomy" id="48144"/>
    <lineage>
        <taxon>Eukaryota</taxon>
        <taxon>Metazoa</taxon>
        <taxon>Ecdysozoa</taxon>
        <taxon>Arthropoda</taxon>
        <taxon>Crustacea</taxon>
        <taxon>Multicrustacea</taxon>
        <taxon>Malacostraca</taxon>
        <taxon>Eumalacostraca</taxon>
        <taxon>Eucarida</taxon>
        <taxon>Euphausiacea</taxon>
        <taxon>Euphausiidae</taxon>
        <taxon>Meganyctiphanes</taxon>
    </lineage>
</organism>
<dbReference type="GO" id="GO:0004630">
    <property type="term" value="F:phospholipase D activity"/>
    <property type="evidence" value="ECO:0007669"/>
    <property type="project" value="UniProtKB-EC"/>
</dbReference>
<dbReference type="Pfam" id="PF12357">
    <property type="entry name" value="PLD_C"/>
    <property type="match status" value="1"/>
</dbReference>
<evidence type="ECO:0000256" key="4">
    <source>
        <dbReference type="ARBA" id="ARBA00022801"/>
    </source>
</evidence>
<dbReference type="PROSITE" id="PS50035">
    <property type="entry name" value="PLD"/>
    <property type="match status" value="1"/>
</dbReference>
<dbReference type="GO" id="GO:0005886">
    <property type="term" value="C:plasma membrane"/>
    <property type="evidence" value="ECO:0007669"/>
    <property type="project" value="TreeGrafter"/>
</dbReference>